<accession>A0A3L9M7A3</accession>
<organism evidence="1 2">
    <name type="scientific">Faecalibacter macacae</name>
    <dbReference type="NCBI Taxonomy" id="1859289"/>
    <lineage>
        <taxon>Bacteria</taxon>
        <taxon>Pseudomonadati</taxon>
        <taxon>Bacteroidota</taxon>
        <taxon>Flavobacteriia</taxon>
        <taxon>Flavobacteriales</taxon>
        <taxon>Weeksellaceae</taxon>
        <taxon>Faecalibacter</taxon>
    </lineage>
</organism>
<sequence>MNEIDQKIYEYNNKPDDRFSGLSPYELHELIHLPFRVECPIQLQNEIDSKILDKIPFFKICEEFLKILQREKFIKLTPLGALPKKIIVELYSYKYITDHMIESGISKLSREQDSIAIQNAKFVCEIAKLTKKREGKLSLTKIGEKQLVDRQSLFRLILTTFSFDFNWAINDGYPDEPIAQYGNLYTIYCLLKFGKTEKPTQFYADKYLQIFEKFLPLFNDSLHSKPEQQFSNCFEIRSFYRFTDWFGFTQTTDKKYGEINNTKTTEILDKVYKFTHKKE</sequence>
<gene>
    <name evidence="1" type="ORF">EAH69_11115</name>
</gene>
<reference evidence="1 2" key="1">
    <citation type="submission" date="2018-10" db="EMBL/GenBank/DDBJ databases">
        <authorList>
            <person name="Chen X."/>
        </authorList>
    </citation>
    <scope>NUCLEOTIDE SEQUENCE [LARGE SCALE GENOMIC DNA]</scope>
    <source>
        <strain evidence="1 2">YIM 102668</strain>
    </source>
</reference>
<keyword evidence="2" id="KW-1185">Reference proteome</keyword>
<dbReference type="AlphaFoldDB" id="A0A3L9M7A3"/>
<name>A0A3L9M7A3_9FLAO</name>
<comment type="caution">
    <text evidence="1">The sequence shown here is derived from an EMBL/GenBank/DDBJ whole genome shotgun (WGS) entry which is preliminary data.</text>
</comment>
<dbReference type="EMBL" id="RDOJ01000016">
    <property type="protein sequence ID" value="RLZ07806.1"/>
    <property type="molecule type" value="Genomic_DNA"/>
</dbReference>
<dbReference type="OrthoDB" id="9816539at2"/>
<proteinExistence type="predicted"/>
<evidence type="ECO:0000313" key="1">
    <source>
        <dbReference type="EMBL" id="RLZ07806.1"/>
    </source>
</evidence>
<protein>
    <submittedName>
        <fullName evidence="1">Uncharacterized protein</fullName>
    </submittedName>
</protein>
<evidence type="ECO:0000313" key="2">
    <source>
        <dbReference type="Proteomes" id="UP000275348"/>
    </source>
</evidence>
<dbReference type="Proteomes" id="UP000275348">
    <property type="component" value="Unassembled WGS sequence"/>
</dbReference>
<dbReference type="RefSeq" id="WP_121935278.1">
    <property type="nucleotide sequence ID" value="NZ_RDOJ01000016.1"/>
</dbReference>